<dbReference type="EC" id="2.4.2.19" evidence="5 12"/>
<dbReference type="Pfam" id="PF02749">
    <property type="entry name" value="QRPTase_N"/>
    <property type="match status" value="1"/>
</dbReference>
<dbReference type="SUPFAM" id="SSF54675">
    <property type="entry name" value="Nicotinate/Quinolinate PRTase N-terminal domain-like"/>
    <property type="match status" value="1"/>
</dbReference>
<dbReference type="Pfam" id="PF01729">
    <property type="entry name" value="QRPTase_C"/>
    <property type="match status" value="1"/>
</dbReference>
<dbReference type="STRING" id="361077.A0A151Z5W0"/>
<comment type="function">
    <text evidence="1 12">Involved in the catabolism of quinolinic acid (QA).</text>
</comment>
<comment type="caution">
    <text evidence="15">The sequence shown here is derived from an EMBL/GenBank/DDBJ whole genome shotgun (WGS) entry which is preliminary data.</text>
</comment>
<dbReference type="NCBIfam" id="TIGR00078">
    <property type="entry name" value="nadC"/>
    <property type="match status" value="1"/>
</dbReference>
<evidence type="ECO:0000313" key="16">
    <source>
        <dbReference type="Proteomes" id="UP000076078"/>
    </source>
</evidence>
<dbReference type="PANTHER" id="PTHR32179">
    <property type="entry name" value="NICOTINATE-NUCLEOTIDE PYROPHOSPHORYLASE [CARBOXYLATING]"/>
    <property type="match status" value="1"/>
</dbReference>
<dbReference type="InterPro" id="IPR027277">
    <property type="entry name" value="NadC/ModD"/>
</dbReference>
<keyword evidence="9 12" id="KW-0808">Transferase</keyword>
<dbReference type="OMA" id="DIVMCDN"/>
<dbReference type="InterPro" id="IPR004393">
    <property type="entry name" value="NadC"/>
</dbReference>
<dbReference type="Proteomes" id="UP000076078">
    <property type="component" value="Unassembled WGS sequence"/>
</dbReference>
<sequence length="291" mass="32542">MDLSFLFPKQTVSGLVKDWLKEDIPSFDYGGVIVGEDIKTAHLLGKQHGYFSGRLFVQEIFDELKCKVEWFIKDGEEIKYQDGKPHLLATVVGPVRNILIGERLSLNIISRSCGITTRGKTLNLKVRKEFPDWKGKIAGTRKTTPGFRLVEKYALLVAGLDSHRMDLSSMIMLKDNHIWSCGNITNAVKNARTVGGFTLKIEVECRSQVEAIEAIEAGADVVMLDNFKPEDHKPVSNFLKTKYPHVIIELSGGITSDTILQYITNDVDIISMGNLTQGVPHIDISLKIQKQ</sequence>
<protein>
    <recommendedName>
        <fullName evidence="6 12">Nicotinate-nucleotide pyrophosphorylase [carboxylating]</fullName>
        <ecNumber evidence="5 12">2.4.2.19</ecNumber>
    </recommendedName>
    <alternativeName>
        <fullName evidence="10 12">Quinolinate phosphoribosyltransferase [decarboxylating]</fullName>
    </alternativeName>
</protein>
<dbReference type="UniPathway" id="UPA00253">
    <property type="reaction ID" value="UER00331"/>
</dbReference>
<evidence type="ECO:0000256" key="3">
    <source>
        <dbReference type="ARBA" id="ARBA00009400"/>
    </source>
</evidence>
<dbReference type="InterPro" id="IPR002638">
    <property type="entry name" value="Quinolinate_PRibosylTrfase_C"/>
</dbReference>
<evidence type="ECO:0000256" key="2">
    <source>
        <dbReference type="ARBA" id="ARBA00004893"/>
    </source>
</evidence>
<evidence type="ECO:0000313" key="15">
    <source>
        <dbReference type="EMBL" id="KYQ89341.1"/>
    </source>
</evidence>
<evidence type="ECO:0000256" key="1">
    <source>
        <dbReference type="ARBA" id="ARBA00003237"/>
    </source>
</evidence>
<dbReference type="InterPro" id="IPR036068">
    <property type="entry name" value="Nicotinate_pribotase-like_C"/>
</dbReference>
<reference evidence="15 16" key="1">
    <citation type="submission" date="2015-12" db="EMBL/GenBank/DDBJ databases">
        <title>Dictyostelia acquired genes for synthesis and detection of signals that induce cell-type specialization by lateral gene transfer from prokaryotes.</title>
        <authorList>
            <person name="Gloeckner G."/>
            <person name="Schaap P."/>
        </authorList>
    </citation>
    <scope>NUCLEOTIDE SEQUENCE [LARGE SCALE GENOMIC DNA]</scope>
    <source>
        <strain evidence="15 16">TK</strain>
    </source>
</reference>
<comment type="catalytic activity">
    <reaction evidence="11 12">
        <text>nicotinate beta-D-ribonucleotide + CO2 + diphosphate = quinolinate + 5-phospho-alpha-D-ribose 1-diphosphate + 2 H(+)</text>
        <dbReference type="Rhea" id="RHEA:12733"/>
        <dbReference type="ChEBI" id="CHEBI:15378"/>
        <dbReference type="ChEBI" id="CHEBI:16526"/>
        <dbReference type="ChEBI" id="CHEBI:29959"/>
        <dbReference type="ChEBI" id="CHEBI:33019"/>
        <dbReference type="ChEBI" id="CHEBI:57502"/>
        <dbReference type="ChEBI" id="CHEBI:58017"/>
        <dbReference type="EC" id="2.4.2.19"/>
    </reaction>
</comment>
<feature type="domain" description="Quinolinate phosphoribosyl transferase N-terminal" evidence="14">
    <location>
        <begin position="40"/>
        <end position="113"/>
    </location>
</feature>
<accession>A0A151Z5W0</accession>
<evidence type="ECO:0000256" key="8">
    <source>
        <dbReference type="ARBA" id="ARBA00022676"/>
    </source>
</evidence>
<evidence type="ECO:0000256" key="9">
    <source>
        <dbReference type="ARBA" id="ARBA00022679"/>
    </source>
</evidence>
<keyword evidence="8 12" id="KW-0328">Glycosyltransferase</keyword>
<dbReference type="EMBL" id="LODT01000041">
    <property type="protein sequence ID" value="KYQ89341.1"/>
    <property type="molecule type" value="Genomic_DNA"/>
</dbReference>
<comment type="pathway">
    <text evidence="2 12">Cofactor biosynthesis; NAD(+) biosynthesis; nicotinate D-ribonucleotide from quinolinate: step 1/1.</text>
</comment>
<evidence type="ECO:0000259" key="13">
    <source>
        <dbReference type="Pfam" id="PF01729"/>
    </source>
</evidence>
<dbReference type="OrthoDB" id="10067394at2759"/>
<dbReference type="PANTHER" id="PTHR32179:SF3">
    <property type="entry name" value="NICOTINATE-NUCLEOTIDE PYROPHOSPHORYLASE [CARBOXYLATING]"/>
    <property type="match status" value="1"/>
</dbReference>
<dbReference type="InParanoid" id="A0A151Z5W0"/>
<organism evidence="15 16">
    <name type="scientific">Tieghemostelium lacteum</name>
    <name type="common">Slime mold</name>
    <name type="synonym">Dictyostelium lacteum</name>
    <dbReference type="NCBI Taxonomy" id="361077"/>
    <lineage>
        <taxon>Eukaryota</taxon>
        <taxon>Amoebozoa</taxon>
        <taxon>Evosea</taxon>
        <taxon>Eumycetozoa</taxon>
        <taxon>Dictyostelia</taxon>
        <taxon>Dictyosteliales</taxon>
        <taxon>Raperosteliaceae</taxon>
        <taxon>Tieghemostelium</taxon>
    </lineage>
</organism>
<dbReference type="GO" id="GO:0009435">
    <property type="term" value="P:NAD+ biosynthetic process"/>
    <property type="evidence" value="ECO:0007669"/>
    <property type="project" value="UniProtKB-UniPathway"/>
</dbReference>
<comment type="subunit">
    <text evidence="4 12">Hexamer formed by 3 homodimers.</text>
</comment>
<dbReference type="Gene3D" id="3.90.1170.20">
    <property type="entry name" value="Quinolinate phosphoribosyl transferase, N-terminal domain"/>
    <property type="match status" value="1"/>
</dbReference>
<dbReference type="InterPro" id="IPR037128">
    <property type="entry name" value="Quinolinate_PRibosylTase_N_sf"/>
</dbReference>
<comment type="similarity">
    <text evidence="3 12">Belongs to the NadC/ModD family.</text>
</comment>
<dbReference type="GO" id="GO:0005737">
    <property type="term" value="C:cytoplasm"/>
    <property type="evidence" value="ECO:0007669"/>
    <property type="project" value="TreeGrafter"/>
</dbReference>
<dbReference type="FunCoup" id="A0A151Z5W0">
    <property type="interactions" value="231"/>
</dbReference>
<feature type="domain" description="Quinolinate phosphoribosyl transferase C-terminal" evidence="13">
    <location>
        <begin position="131"/>
        <end position="287"/>
    </location>
</feature>
<proteinExistence type="inferred from homology"/>
<dbReference type="PIRSF" id="PIRSF006250">
    <property type="entry name" value="NadC_ModD"/>
    <property type="match status" value="1"/>
</dbReference>
<evidence type="ECO:0000259" key="14">
    <source>
        <dbReference type="Pfam" id="PF02749"/>
    </source>
</evidence>
<keyword evidence="7 12" id="KW-0662">Pyridine nucleotide biosynthesis</keyword>
<dbReference type="InterPro" id="IPR013785">
    <property type="entry name" value="Aldolase_TIM"/>
</dbReference>
<dbReference type="GO" id="GO:0004514">
    <property type="term" value="F:nicotinate-nucleotide diphosphorylase (carboxylating) activity"/>
    <property type="evidence" value="ECO:0007669"/>
    <property type="project" value="UniProtKB-EC"/>
</dbReference>
<name>A0A151Z5W0_TIELA</name>
<evidence type="ECO:0000256" key="4">
    <source>
        <dbReference type="ARBA" id="ARBA00011218"/>
    </source>
</evidence>
<gene>
    <name evidence="15" type="ORF">DLAC_10004</name>
</gene>
<evidence type="ECO:0000256" key="7">
    <source>
        <dbReference type="ARBA" id="ARBA00022642"/>
    </source>
</evidence>
<dbReference type="AlphaFoldDB" id="A0A151Z5W0"/>
<keyword evidence="16" id="KW-1185">Reference proteome</keyword>
<dbReference type="CDD" id="cd01572">
    <property type="entry name" value="QPRTase"/>
    <property type="match status" value="1"/>
</dbReference>
<dbReference type="FunFam" id="3.20.20.70:FF:000090">
    <property type="entry name" value="Nicotinate-nucleotide pyrophosphorylase [carboxylating]"/>
    <property type="match status" value="1"/>
</dbReference>
<evidence type="ECO:0000256" key="12">
    <source>
        <dbReference type="PIRNR" id="PIRNR006250"/>
    </source>
</evidence>
<dbReference type="SUPFAM" id="SSF51690">
    <property type="entry name" value="Nicotinate/Quinolinate PRTase C-terminal domain-like"/>
    <property type="match status" value="1"/>
</dbReference>
<evidence type="ECO:0000256" key="6">
    <source>
        <dbReference type="ARBA" id="ARBA00020990"/>
    </source>
</evidence>
<evidence type="ECO:0000256" key="10">
    <source>
        <dbReference type="ARBA" id="ARBA00033102"/>
    </source>
</evidence>
<dbReference type="GO" id="GO:0034213">
    <property type="term" value="P:quinolinate catabolic process"/>
    <property type="evidence" value="ECO:0007669"/>
    <property type="project" value="TreeGrafter"/>
</dbReference>
<evidence type="ECO:0000256" key="5">
    <source>
        <dbReference type="ARBA" id="ARBA00011944"/>
    </source>
</evidence>
<dbReference type="InterPro" id="IPR022412">
    <property type="entry name" value="Quinolinate_PRibosylTrfase_N"/>
</dbReference>
<dbReference type="Gene3D" id="3.20.20.70">
    <property type="entry name" value="Aldolase class I"/>
    <property type="match status" value="1"/>
</dbReference>
<evidence type="ECO:0000256" key="11">
    <source>
        <dbReference type="ARBA" id="ARBA00047445"/>
    </source>
</evidence>